<keyword evidence="3" id="KW-1185">Reference proteome</keyword>
<proteinExistence type="predicted"/>
<keyword evidence="1" id="KW-0732">Signal</keyword>
<accession>A0ABU2ZSI8</accession>
<name>A0ABU2ZSI8_9ALTE</name>
<comment type="caution">
    <text evidence="2">The sequence shown here is derived from an EMBL/GenBank/DDBJ whole genome shotgun (WGS) entry which is preliminary data.</text>
</comment>
<dbReference type="RefSeq" id="WP_311368517.1">
    <property type="nucleotide sequence ID" value="NZ_JAVRHX010000002.1"/>
</dbReference>
<gene>
    <name evidence="2" type="ORF">RM552_09110</name>
</gene>
<evidence type="ECO:0000313" key="2">
    <source>
        <dbReference type="EMBL" id="MDT0594998.1"/>
    </source>
</evidence>
<reference evidence="2 3" key="1">
    <citation type="submission" date="2023-09" db="EMBL/GenBank/DDBJ databases">
        <authorList>
            <person name="Rey-Velasco X."/>
        </authorList>
    </citation>
    <scope>NUCLEOTIDE SEQUENCE [LARGE SCALE GENOMIC DNA]</scope>
    <source>
        <strain evidence="2 3">P117</strain>
    </source>
</reference>
<dbReference type="Proteomes" id="UP001253545">
    <property type="component" value="Unassembled WGS sequence"/>
</dbReference>
<evidence type="ECO:0000313" key="3">
    <source>
        <dbReference type="Proteomes" id="UP001253545"/>
    </source>
</evidence>
<evidence type="ECO:0000256" key="1">
    <source>
        <dbReference type="SAM" id="SignalP"/>
    </source>
</evidence>
<sequence>MKQLLSKTTLISVVSLAFTLNVYAFEGPRPHEKRKPPKEAYEACVNKEEGEIVTIETPRGDLINATCIILEEELVARPEKRPKEDRE</sequence>
<feature type="chain" id="PRO_5046353719" evidence="1">
    <location>
        <begin position="25"/>
        <end position="87"/>
    </location>
</feature>
<organism evidence="2 3">
    <name type="scientific">Glaciecola petra</name>
    <dbReference type="NCBI Taxonomy" id="3075602"/>
    <lineage>
        <taxon>Bacteria</taxon>
        <taxon>Pseudomonadati</taxon>
        <taxon>Pseudomonadota</taxon>
        <taxon>Gammaproteobacteria</taxon>
        <taxon>Alteromonadales</taxon>
        <taxon>Alteromonadaceae</taxon>
        <taxon>Glaciecola</taxon>
    </lineage>
</organism>
<feature type="signal peptide" evidence="1">
    <location>
        <begin position="1"/>
        <end position="24"/>
    </location>
</feature>
<dbReference type="EMBL" id="JAVRHX010000002">
    <property type="protein sequence ID" value="MDT0594998.1"/>
    <property type="molecule type" value="Genomic_DNA"/>
</dbReference>
<protein>
    <submittedName>
        <fullName evidence="2">Uncharacterized protein</fullName>
    </submittedName>
</protein>